<keyword evidence="1" id="KW-0812">Transmembrane</keyword>
<gene>
    <name evidence="2" type="ORF">V22_42700</name>
</gene>
<sequence length="171" mass="18871">MSVAEALMTTTSDTTDERLVRIYYPTIAAWQLGKLIGIIMESLPFRFGQLKLSYLLFGLPLAPLGALLYVLTKVIGERYVLTNYAIKRQGSLTAHPIGAAPLNQIDEISIKKPASYKFFKAGDLLLSSADGRVTLKLSSVAYPELVRETILDAIEARKRTDAVMATIQARH</sequence>
<feature type="transmembrane region" description="Helical" evidence="1">
    <location>
        <begin position="52"/>
        <end position="71"/>
    </location>
</feature>
<dbReference type="RefSeq" id="WP_145266594.1">
    <property type="nucleotide sequence ID" value="NZ_CP036316.1"/>
</dbReference>
<dbReference type="EMBL" id="CP036316">
    <property type="protein sequence ID" value="QDT66998.1"/>
    <property type="molecule type" value="Genomic_DNA"/>
</dbReference>
<keyword evidence="3" id="KW-1185">Reference proteome</keyword>
<evidence type="ECO:0000256" key="1">
    <source>
        <dbReference type="SAM" id="Phobius"/>
    </source>
</evidence>
<name>A0A517TF59_9PLAN</name>
<keyword evidence="1" id="KW-1133">Transmembrane helix</keyword>
<keyword evidence="1" id="KW-0472">Membrane</keyword>
<dbReference type="OrthoDB" id="268353at2"/>
<reference evidence="2 3" key="1">
    <citation type="submission" date="2019-02" db="EMBL/GenBank/DDBJ databases">
        <title>Deep-cultivation of Planctomycetes and their phenomic and genomic characterization uncovers novel biology.</title>
        <authorList>
            <person name="Wiegand S."/>
            <person name="Jogler M."/>
            <person name="Boedeker C."/>
            <person name="Pinto D."/>
            <person name="Vollmers J."/>
            <person name="Rivas-Marin E."/>
            <person name="Kohn T."/>
            <person name="Peeters S.H."/>
            <person name="Heuer A."/>
            <person name="Rast P."/>
            <person name="Oberbeckmann S."/>
            <person name="Bunk B."/>
            <person name="Jeske O."/>
            <person name="Meyerdierks A."/>
            <person name="Storesund J.E."/>
            <person name="Kallscheuer N."/>
            <person name="Luecker S."/>
            <person name="Lage O.M."/>
            <person name="Pohl T."/>
            <person name="Merkel B.J."/>
            <person name="Hornburger P."/>
            <person name="Mueller R.-W."/>
            <person name="Bruemmer F."/>
            <person name="Labrenz M."/>
            <person name="Spormann A.M."/>
            <person name="Op den Camp H."/>
            <person name="Overmann J."/>
            <person name="Amann R."/>
            <person name="Jetten M.S.M."/>
            <person name="Mascher T."/>
            <person name="Medema M.H."/>
            <person name="Devos D.P."/>
            <person name="Kaster A.-K."/>
            <person name="Ovreas L."/>
            <person name="Rohde M."/>
            <person name="Galperin M.Y."/>
            <person name="Jogler C."/>
        </authorList>
    </citation>
    <scope>NUCLEOTIDE SEQUENCE [LARGE SCALE GENOMIC DNA]</scope>
    <source>
        <strain evidence="2 3">V22</strain>
    </source>
</reference>
<proteinExistence type="predicted"/>
<organism evidence="2 3">
    <name type="scientific">Calycomorphotria hydatis</name>
    <dbReference type="NCBI Taxonomy" id="2528027"/>
    <lineage>
        <taxon>Bacteria</taxon>
        <taxon>Pseudomonadati</taxon>
        <taxon>Planctomycetota</taxon>
        <taxon>Planctomycetia</taxon>
        <taxon>Planctomycetales</taxon>
        <taxon>Planctomycetaceae</taxon>
        <taxon>Calycomorphotria</taxon>
    </lineage>
</organism>
<evidence type="ECO:0008006" key="4">
    <source>
        <dbReference type="Google" id="ProtNLM"/>
    </source>
</evidence>
<protein>
    <recommendedName>
        <fullName evidence="4">DUF304 domain-containing protein</fullName>
    </recommendedName>
</protein>
<dbReference type="KEGG" id="chya:V22_42700"/>
<accession>A0A517TF59</accession>
<feature type="transmembrane region" description="Helical" evidence="1">
    <location>
        <begin position="22"/>
        <end position="40"/>
    </location>
</feature>
<dbReference type="Proteomes" id="UP000319976">
    <property type="component" value="Chromosome"/>
</dbReference>
<evidence type="ECO:0000313" key="2">
    <source>
        <dbReference type="EMBL" id="QDT66998.1"/>
    </source>
</evidence>
<dbReference type="AlphaFoldDB" id="A0A517TF59"/>
<evidence type="ECO:0000313" key="3">
    <source>
        <dbReference type="Proteomes" id="UP000319976"/>
    </source>
</evidence>